<name>A0ACB4V5U4_9GAMM</name>
<evidence type="ECO:0000313" key="2">
    <source>
        <dbReference type="Proteomes" id="UP000006242"/>
    </source>
</evidence>
<reference evidence="1 2" key="1">
    <citation type="journal article" date="2011" name="J. Bacteriol.">
        <title>Genome sequence of Salinisphaera shabanensis, a gammaproteobacterium from the harsh, variable environment of the brine-seawater interface of the Shaban Deep in the Red Sea.</title>
        <authorList>
            <person name="Antunes A."/>
            <person name="Alam I."/>
            <person name="Bajic V.B."/>
            <person name="Stingl U."/>
        </authorList>
    </citation>
    <scope>NUCLEOTIDE SEQUENCE [LARGE SCALE GENOMIC DNA]</scope>
    <source>
        <strain evidence="1 2">E1L3A</strain>
    </source>
</reference>
<proteinExistence type="predicted"/>
<comment type="caution">
    <text evidence="1">The sequence shown here is derived from an EMBL/GenBank/DDBJ whole genome shotgun (WGS) entry which is preliminary data.</text>
</comment>
<accession>A0ACB4V5U4</accession>
<keyword evidence="2" id="KW-1185">Reference proteome</keyword>
<dbReference type="Proteomes" id="UP000006242">
    <property type="component" value="Unassembled WGS sequence"/>
</dbReference>
<reference evidence="1 2" key="2">
    <citation type="journal article" date="2013" name="PLoS ONE">
        <title>INDIGO - INtegrated Data Warehouse of MIcrobial GenOmes with Examples from the Red Sea Extremophiles.</title>
        <authorList>
            <person name="Alam I."/>
            <person name="Antunes A."/>
            <person name="Kamau A.A."/>
            <person name="Ba Alawi W."/>
            <person name="Kalkatawi M."/>
            <person name="Stingl U."/>
            <person name="Bajic V.B."/>
        </authorList>
    </citation>
    <scope>NUCLEOTIDE SEQUENCE [LARGE SCALE GENOMIC DNA]</scope>
    <source>
        <strain evidence="1 2">E1L3A</strain>
    </source>
</reference>
<organism evidence="1 2">
    <name type="scientific">Salinisphaera shabanensis E1L3A</name>
    <dbReference type="NCBI Taxonomy" id="1033802"/>
    <lineage>
        <taxon>Bacteria</taxon>
        <taxon>Pseudomonadati</taxon>
        <taxon>Pseudomonadota</taxon>
        <taxon>Gammaproteobacteria</taxon>
        <taxon>Salinisphaerales</taxon>
        <taxon>Salinisphaeraceae</taxon>
        <taxon>Salinisphaera</taxon>
    </lineage>
</organism>
<sequence length="313" mass="34218">MLDLDTRVVALVAEGRADLTVLDFVVAVVAATKPHLHAFDIGDRIAVFAAHVDTLAVEIDERCIVRAVTMVVVVHVVAGQGAAQRRAAFEFMAVARQTVSIRTTGVRHPQIALLAYPRRTQRADAAFGERAIDRGPSETVDLVVVGIAIGAFGTQGEVVARPHGHAEGRRALVGHGIATHRGKTLERAVGHLLGDLAIDHVDDAANRATAVKQCRRPAQYFDSLREQRVHGNRMVGRYGRGIEQGRTVGKHAHTRRRLTANHWAARTGAERIGMHARQAVQRVTQRCGTALEKCLAFEQIERCRRIRGIGTQR</sequence>
<protein>
    <submittedName>
        <fullName evidence="1">Uncharacterized protein</fullName>
    </submittedName>
</protein>
<gene>
    <name evidence="1" type="ORF">SSPSH_002111</name>
</gene>
<evidence type="ECO:0000313" key="1">
    <source>
        <dbReference type="EMBL" id="ERJ19029.1"/>
    </source>
</evidence>
<dbReference type="EMBL" id="AFNV02000013">
    <property type="protein sequence ID" value="ERJ19029.1"/>
    <property type="molecule type" value="Genomic_DNA"/>
</dbReference>